<evidence type="ECO:0000313" key="2">
    <source>
        <dbReference type="EMBL" id="AXX90443.1"/>
    </source>
</evidence>
<dbReference type="Gene3D" id="3.40.50.720">
    <property type="entry name" value="NAD(P)-binding Rossmann-like Domain"/>
    <property type="match status" value="1"/>
</dbReference>
<keyword evidence="3" id="KW-1185">Reference proteome</keyword>
<dbReference type="InterPro" id="IPR001509">
    <property type="entry name" value="Epimerase_deHydtase"/>
</dbReference>
<dbReference type="KEGG" id="asui:ASUIS_1982"/>
<feature type="domain" description="NAD-dependent epimerase/dehydratase" evidence="1">
    <location>
        <begin position="26"/>
        <end position="197"/>
    </location>
</feature>
<dbReference type="SUPFAM" id="SSF51735">
    <property type="entry name" value="NAD(P)-binding Rossmann-fold domains"/>
    <property type="match status" value="1"/>
</dbReference>
<accession>A0AAD0SRP2</accession>
<evidence type="ECO:0000259" key="1">
    <source>
        <dbReference type="Pfam" id="PF01370"/>
    </source>
</evidence>
<dbReference type="InterPro" id="IPR050177">
    <property type="entry name" value="Lipid_A_modif_metabolic_enz"/>
</dbReference>
<protein>
    <submittedName>
        <fullName evidence="2">UDP-glucose 4-epimerase</fullName>
    </submittedName>
</protein>
<sequence length="285" mass="32589">MNKILLTGSNGYLGSSFIIEYKNKYSFEKFSLLNQRLEDINFDNIDIILHCAALVHQKVEHTYEKYYEVNVDYPVKLAKLAKQNGLKQIVFISTVAVYSEEEKKLDENTICNPITPYGKSKLEAEKKLLELNDDSFIVSIIRPPMIYGKNAPGNIDSLVKLVKKLSIIPLGRIENKRSFISMQNLCHLVEEVITQQKAGIFLASDDEPLSTSKLIKLISKNLDKKIYLIKIPFFESLLKILKPSFHKRLYGSLEVDNSITKQKLNLSNPYSVEEGIRLMIKGEKI</sequence>
<gene>
    <name evidence="2" type="ORF">ASUIS_1982</name>
</gene>
<name>A0AAD0SRP2_9BACT</name>
<proteinExistence type="predicted"/>
<dbReference type="EMBL" id="CP032100">
    <property type="protein sequence ID" value="AXX90443.1"/>
    <property type="molecule type" value="Genomic_DNA"/>
</dbReference>
<dbReference type="AlphaFoldDB" id="A0AAD0SRP2"/>
<evidence type="ECO:0000313" key="3">
    <source>
        <dbReference type="Proteomes" id="UP000263040"/>
    </source>
</evidence>
<reference evidence="2 3" key="1">
    <citation type="submission" date="2018-08" db="EMBL/GenBank/DDBJ databases">
        <title>Complete genome of the Arcobacter suis type strain LMG 26152.</title>
        <authorList>
            <person name="Miller W.G."/>
            <person name="Yee E."/>
            <person name="Bono J.L."/>
        </authorList>
    </citation>
    <scope>NUCLEOTIDE SEQUENCE [LARGE SCALE GENOMIC DNA]</scope>
    <source>
        <strain evidence="2 3">CECT 7833</strain>
    </source>
</reference>
<dbReference type="Pfam" id="PF01370">
    <property type="entry name" value="Epimerase"/>
    <property type="match status" value="1"/>
</dbReference>
<dbReference type="PANTHER" id="PTHR43245:SF58">
    <property type="entry name" value="BLL5923 PROTEIN"/>
    <property type="match status" value="1"/>
</dbReference>
<organism evidence="2 3">
    <name type="scientific">Arcobacter suis CECT 7833</name>
    <dbReference type="NCBI Taxonomy" id="663365"/>
    <lineage>
        <taxon>Bacteria</taxon>
        <taxon>Pseudomonadati</taxon>
        <taxon>Campylobacterota</taxon>
        <taxon>Epsilonproteobacteria</taxon>
        <taxon>Campylobacterales</taxon>
        <taxon>Arcobacteraceae</taxon>
        <taxon>Arcobacter</taxon>
    </lineage>
</organism>
<dbReference type="RefSeq" id="WP_118887034.1">
    <property type="nucleotide sequence ID" value="NZ_CP032100.1"/>
</dbReference>
<dbReference type="PANTHER" id="PTHR43245">
    <property type="entry name" value="BIFUNCTIONAL POLYMYXIN RESISTANCE PROTEIN ARNA"/>
    <property type="match status" value="1"/>
</dbReference>
<dbReference type="InterPro" id="IPR036291">
    <property type="entry name" value="NAD(P)-bd_dom_sf"/>
</dbReference>
<dbReference type="Proteomes" id="UP000263040">
    <property type="component" value="Chromosome"/>
</dbReference>